<dbReference type="PANTHER" id="PTHR43527">
    <property type="entry name" value="4-DIPHOSPHOCYTIDYL-2-C-METHYL-D-ERYTHRITOL KINASE, CHLOROPLASTIC"/>
    <property type="match status" value="1"/>
</dbReference>
<evidence type="ECO:0000313" key="6">
    <source>
        <dbReference type="EMBL" id="TWE08057.1"/>
    </source>
</evidence>
<dbReference type="PIRSF" id="PIRSF033887">
    <property type="entry name" value="PduX"/>
    <property type="match status" value="1"/>
</dbReference>
<dbReference type="InterPro" id="IPR012363">
    <property type="entry name" value="PduX"/>
</dbReference>
<keyword evidence="2" id="KW-0547">Nucleotide-binding</keyword>
<dbReference type="InterPro" id="IPR020568">
    <property type="entry name" value="Ribosomal_Su5_D2-typ_SF"/>
</dbReference>
<sequence>MKLGKGSCNGTFGELVQGIIAERPFLITLPIPSLQSEATFVPEPAVSGIRVVDSKMKAKKAGESLLQLFGIRGGGYLEIHSNIPAGKGLASSSADIVAALRAIADSYSLPLTNEIISMIAAKVEPTDGVMYEEAVAYDYIHGQLIESFGALPSFILVGIDLGGAVNTIEFNQVPKAYSREDQEQFILAYNLVKKGFNEKNFSYIGRAATISARVNQKILPKHIFPQLDKLAHRFQGGMVVAHSGTVAGILLDGNLPDGDEVVSHLFREMSLAIKGVPINLFHYESKEKIII</sequence>
<dbReference type="SUPFAM" id="SSF54211">
    <property type="entry name" value="Ribosomal protein S5 domain 2-like"/>
    <property type="match status" value="1"/>
</dbReference>
<protein>
    <submittedName>
        <fullName evidence="6">Threonine kinase</fullName>
    </submittedName>
</protein>
<dbReference type="PANTHER" id="PTHR43527:SF1">
    <property type="entry name" value="L-THREONINE KINASE"/>
    <property type="match status" value="1"/>
</dbReference>
<gene>
    <name evidence="6" type="ORF">FB550_10170</name>
</gene>
<dbReference type="GO" id="GO:0005524">
    <property type="term" value="F:ATP binding"/>
    <property type="evidence" value="ECO:0007669"/>
    <property type="project" value="UniProtKB-KW"/>
</dbReference>
<dbReference type="EMBL" id="VIVN01000001">
    <property type="protein sequence ID" value="TWE08057.1"/>
    <property type="molecule type" value="Genomic_DNA"/>
</dbReference>
<evidence type="ECO:0000256" key="3">
    <source>
        <dbReference type="ARBA" id="ARBA00022777"/>
    </source>
</evidence>
<evidence type="ECO:0000256" key="2">
    <source>
        <dbReference type="ARBA" id="ARBA00022741"/>
    </source>
</evidence>
<dbReference type="InterPro" id="IPR014721">
    <property type="entry name" value="Ribsml_uS5_D2-typ_fold_subgr"/>
</dbReference>
<dbReference type="Pfam" id="PF00288">
    <property type="entry name" value="GHMP_kinases_N"/>
    <property type="match status" value="1"/>
</dbReference>
<keyword evidence="7" id="KW-1185">Reference proteome</keyword>
<evidence type="ECO:0000313" key="7">
    <source>
        <dbReference type="Proteomes" id="UP000319671"/>
    </source>
</evidence>
<dbReference type="Proteomes" id="UP000319671">
    <property type="component" value="Unassembled WGS sequence"/>
</dbReference>
<dbReference type="AlphaFoldDB" id="A0A561DXG5"/>
<evidence type="ECO:0000256" key="1">
    <source>
        <dbReference type="ARBA" id="ARBA00022679"/>
    </source>
</evidence>
<name>A0A561DXG5_9BACI</name>
<comment type="caution">
    <text evidence="6">The sequence shown here is derived from an EMBL/GenBank/DDBJ whole genome shotgun (WGS) entry which is preliminary data.</text>
</comment>
<keyword evidence="1" id="KW-0808">Transferase</keyword>
<keyword evidence="4" id="KW-0067">ATP-binding</keyword>
<feature type="domain" description="GHMP kinase N-terminal" evidence="5">
    <location>
        <begin position="59"/>
        <end position="124"/>
    </location>
</feature>
<reference evidence="6 7" key="1">
    <citation type="submission" date="2019-06" db="EMBL/GenBank/DDBJ databases">
        <title>Sorghum-associated microbial communities from plants grown in Nebraska, USA.</title>
        <authorList>
            <person name="Schachtman D."/>
        </authorList>
    </citation>
    <scope>NUCLEOTIDE SEQUENCE [LARGE SCALE GENOMIC DNA]</scope>
    <source>
        <strain evidence="6 7">2482</strain>
    </source>
</reference>
<dbReference type="GO" id="GO:0016301">
    <property type="term" value="F:kinase activity"/>
    <property type="evidence" value="ECO:0007669"/>
    <property type="project" value="UniProtKB-KW"/>
</dbReference>
<evidence type="ECO:0000256" key="4">
    <source>
        <dbReference type="ARBA" id="ARBA00022840"/>
    </source>
</evidence>
<dbReference type="RefSeq" id="WP_144561812.1">
    <property type="nucleotide sequence ID" value="NZ_VIVN01000001.1"/>
</dbReference>
<proteinExistence type="predicted"/>
<organism evidence="6 7">
    <name type="scientific">Neobacillus bataviensis</name>
    <dbReference type="NCBI Taxonomy" id="220685"/>
    <lineage>
        <taxon>Bacteria</taxon>
        <taxon>Bacillati</taxon>
        <taxon>Bacillota</taxon>
        <taxon>Bacilli</taxon>
        <taxon>Bacillales</taxon>
        <taxon>Bacillaceae</taxon>
        <taxon>Neobacillus</taxon>
    </lineage>
</organism>
<dbReference type="Gene3D" id="3.30.230.10">
    <property type="match status" value="1"/>
</dbReference>
<dbReference type="InterPro" id="IPR006204">
    <property type="entry name" value="GHMP_kinase_N_dom"/>
</dbReference>
<accession>A0A561DXG5</accession>
<keyword evidence="3 6" id="KW-0418">Kinase</keyword>
<evidence type="ECO:0000259" key="5">
    <source>
        <dbReference type="Pfam" id="PF00288"/>
    </source>
</evidence>